<keyword evidence="4 5" id="KW-0697">Rotamase</keyword>
<evidence type="ECO:0000259" key="6">
    <source>
        <dbReference type="PROSITE" id="PS50198"/>
    </source>
</evidence>
<evidence type="ECO:0000313" key="8">
    <source>
        <dbReference type="Proteomes" id="UP000198975"/>
    </source>
</evidence>
<reference evidence="8" key="1">
    <citation type="submission" date="2016-08" db="EMBL/GenBank/DDBJ databases">
        <authorList>
            <person name="Varghese N."/>
            <person name="Submissions Spin"/>
        </authorList>
    </citation>
    <scope>NUCLEOTIDE SEQUENCE [LARGE SCALE GENOMIC DNA]</scope>
    <source>
        <strain evidence="8">REICA_082</strain>
    </source>
</reference>
<evidence type="ECO:0000256" key="3">
    <source>
        <dbReference type="ARBA" id="ARBA00013194"/>
    </source>
</evidence>
<evidence type="ECO:0000256" key="2">
    <source>
        <dbReference type="ARBA" id="ARBA00007656"/>
    </source>
</evidence>
<dbReference type="SUPFAM" id="SSF54534">
    <property type="entry name" value="FKBP-like"/>
    <property type="match status" value="1"/>
</dbReference>
<gene>
    <name evidence="7" type="ORF">GA0061071_109156</name>
</gene>
<dbReference type="InterPro" id="IPR046357">
    <property type="entry name" value="PPIase_dom_sf"/>
</dbReference>
<dbReference type="Pfam" id="PF00639">
    <property type="entry name" value="Rotamase"/>
    <property type="match status" value="1"/>
</dbReference>
<dbReference type="EMBL" id="FMAY01000009">
    <property type="protein sequence ID" value="SCC24535.1"/>
    <property type="molecule type" value="Genomic_DNA"/>
</dbReference>
<organism evidence="7 8">
    <name type="scientific">Kosakonia oryzendophytica</name>
    <dbReference type="NCBI Taxonomy" id="1005665"/>
    <lineage>
        <taxon>Bacteria</taxon>
        <taxon>Pseudomonadati</taxon>
        <taxon>Pseudomonadota</taxon>
        <taxon>Gammaproteobacteria</taxon>
        <taxon>Enterobacterales</taxon>
        <taxon>Enterobacteriaceae</taxon>
        <taxon>Kosakonia</taxon>
    </lineage>
</organism>
<dbReference type="InterPro" id="IPR000297">
    <property type="entry name" value="PPIase_PpiC"/>
</dbReference>
<dbReference type="OrthoDB" id="9769613at2"/>
<dbReference type="NCBIfam" id="TIGR02933">
    <property type="entry name" value="nifM_nitrog"/>
    <property type="match status" value="1"/>
</dbReference>
<protein>
    <recommendedName>
        <fullName evidence="3">peptidylprolyl isomerase</fullName>
        <ecNumber evidence="3">5.2.1.8</ecNumber>
    </recommendedName>
</protein>
<evidence type="ECO:0000256" key="5">
    <source>
        <dbReference type="PROSITE-ProRule" id="PRU00278"/>
    </source>
</evidence>
<dbReference type="PROSITE" id="PS50198">
    <property type="entry name" value="PPIC_PPIASE_2"/>
    <property type="match status" value="1"/>
</dbReference>
<sequence length="265" mass="30017">MKEPAWARFAKRRLALSRWCCEPDALPAAQKAAFEAAWVRQKRLETAVVEAAGGENIPDAVLSAVAASLAPQLDETPFSAADRQAVIRHHALMEMQFTRVAASAPQPDDIQVLAWYQQHQAQFMRPEQRLTSHLLVTVDHDGETVRRQVAHFHQEIVRTRTAFNLLAQRYSHCPSALEGGRLGWISRGLLYPELEQALFALKENDVSAPIETALGWHLVWCEHIREPAPMAKNEALVKAREHLYSLQQQQWQRRWLATLLNDASA</sequence>
<dbReference type="Proteomes" id="UP000198975">
    <property type="component" value="Unassembled WGS sequence"/>
</dbReference>
<evidence type="ECO:0000313" key="7">
    <source>
        <dbReference type="EMBL" id="SCC24535.1"/>
    </source>
</evidence>
<dbReference type="EC" id="5.2.1.8" evidence="3"/>
<dbReference type="PANTHER" id="PTHR47245">
    <property type="entry name" value="PEPTIDYLPROLYL ISOMERASE"/>
    <property type="match status" value="1"/>
</dbReference>
<name>A0A1C4CZG4_9ENTR</name>
<dbReference type="Gene3D" id="3.10.50.40">
    <property type="match status" value="1"/>
</dbReference>
<evidence type="ECO:0000256" key="4">
    <source>
        <dbReference type="ARBA" id="ARBA00023110"/>
    </source>
</evidence>
<dbReference type="InterPro" id="IPR050245">
    <property type="entry name" value="PrsA_foldase"/>
</dbReference>
<comment type="similarity">
    <text evidence="2">Belongs to the PpiC/parvulin rotamase family.</text>
</comment>
<dbReference type="PANTHER" id="PTHR47245:SF2">
    <property type="entry name" value="PEPTIDYL-PROLYL CIS-TRANS ISOMERASE HP_0175-RELATED"/>
    <property type="match status" value="1"/>
</dbReference>
<dbReference type="GO" id="GO:0003755">
    <property type="term" value="F:peptidyl-prolyl cis-trans isomerase activity"/>
    <property type="evidence" value="ECO:0007669"/>
    <property type="project" value="UniProtKB-KW"/>
</dbReference>
<dbReference type="InterPro" id="IPR014282">
    <property type="entry name" value="Nitrogen_fix_NifM"/>
</dbReference>
<dbReference type="RefSeq" id="WP_088237515.1">
    <property type="nucleotide sequence ID" value="NZ_FMAY01000009.1"/>
</dbReference>
<keyword evidence="8" id="KW-1185">Reference proteome</keyword>
<dbReference type="AlphaFoldDB" id="A0A1C4CZG4"/>
<feature type="domain" description="PpiC" evidence="6">
    <location>
        <begin position="126"/>
        <end position="223"/>
    </location>
</feature>
<keyword evidence="5 7" id="KW-0413">Isomerase</keyword>
<accession>A0A1C4CZG4</accession>
<proteinExistence type="inferred from homology"/>
<comment type="catalytic activity">
    <reaction evidence="1">
        <text>[protein]-peptidylproline (omega=180) = [protein]-peptidylproline (omega=0)</text>
        <dbReference type="Rhea" id="RHEA:16237"/>
        <dbReference type="Rhea" id="RHEA-COMP:10747"/>
        <dbReference type="Rhea" id="RHEA-COMP:10748"/>
        <dbReference type="ChEBI" id="CHEBI:83833"/>
        <dbReference type="ChEBI" id="CHEBI:83834"/>
        <dbReference type="EC" id="5.2.1.8"/>
    </reaction>
</comment>
<evidence type="ECO:0000256" key="1">
    <source>
        <dbReference type="ARBA" id="ARBA00000971"/>
    </source>
</evidence>